<gene>
    <name evidence="1" type="ORF">SAMN05216499_11119</name>
</gene>
<evidence type="ECO:0008006" key="3">
    <source>
        <dbReference type="Google" id="ProtNLM"/>
    </source>
</evidence>
<dbReference type="AlphaFoldDB" id="A0A1M7IS72"/>
<reference evidence="1 2" key="1">
    <citation type="submission" date="2016-11" db="EMBL/GenBank/DDBJ databases">
        <authorList>
            <person name="Jaros S."/>
            <person name="Januszkiewicz K."/>
            <person name="Wedrychowicz H."/>
        </authorList>
    </citation>
    <scope>NUCLEOTIDE SEQUENCE [LARGE SCALE GENOMIC DNA]</scope>
    <source>
        <strain evidence="1 2">CGMCC 4.2025</strain>
    </source>
</reference>
<keyword evidence="2" id="KW-1185">Reference proteome</keyword>
<evidence type="ECO:0000313" key="2">
    <source>
        <dbReference type="Proteomes" id="UP000184111"/>
    </source>
</evidence>
<dbReference type="InterPro" id="IPR023393">
    <property type="entry name" value="START-like_dom_sf"/>
</dbReference>
<dbReference type="Gene3D" id="3.30.530.20">
    <property type="match status" value="1"/>
</dbReference>
<accession>A0A1M7IS72</accession>
<name>A0A1M7IS72_9ACTN</name>
<dbReference type="SUPFAM" id="SSF55961">
    <property type="entry name" value="Bet v1-like"/>
    <property type="match status" value="1"/>
</dbReference>
<organism evidence="1 2">
    <name type="scientific">Actinacidiphila paucisporea</name>
    <dbReference type="NCBI Taxonomy" id="310782"/>
    <lineage>
        <taxon>Bacteria</taxon>
        <taxon>Bacillati</taxon>
        <taxon>Actinomycetota</taxon>
        <taxon>Actinomycetes</taxon>
        <taxon>Kitasatosporales</taxon>
        <taxon>Streptomycetaceae</taxon>
        <taxon>Actinacidiphila</taxon>
    </lineage>
</organism>
<dbReference type="Proteomes" id="UP000184111">
    <property type="component" value="Unassembled WGS sequence"/>
</dbReference>
<protein>
    <recommendedName>
        <fullName evidence="3">Immediate-early protein 2</fullName>
    </recommendedName>
</protein>
<evidence type="ECO:0000313" key="1">
    <source>
        <dbReference type="EMBL" id="SHM43570.1"/>
    </source>
</evidence>
<sequence length="160" mass="17081">MSGRDIPAGAGTLGSVPSFTVERRTALPPAEAWRRLTTWENHTATVPLTRVTVLTPPPSGAGTVFVARTGPGRASFADPMRVAVWQPPTEDGGPGRCRLVKTGRVVTGWAEIEVRADGAGSAVRWEEDLELPWLPRAFDGLTRGAGRRVFARVVDTLLAG</sequence>
<dbReference type="EMBL" id="FRBI01000011">
    <property type="protein sequence ID" value="SHM43570.1"/>
    <property type="molecule type" value="Genomic_DNA"/>
</dbReference>
<proteinExistence type="predicted"/>
<dbReference type="STRING" id="310782.SAMN05216499_11119"/>